<evidence type="ECO:0000313" key="4">
    <source>
        <dbReference type="EMBL" id="KAK6956059.1"/>
    </source>
</evidence>
<gene>
    <name evidence="4" type="ORF">Daesc_001329</name>
</gene>
<protein>
    <recommendedName>
        <fullName evidence="3">GRIP domain-containing protein</fullName>
    </recommendedName>
</protein>
<dbReference type="Proteomes" id="UP001369815">
    <property type="component" value="Unassembled WGS sequence"/>
</dbReference>
<reference evidence="4 5" key="1">
    <citation type="journal article" date="2024" name="Front Chem Biol">
        <title>Unveiling the potential of Daldinia eschscholtzii MFLUCC 19-0629 through bioactivity and bioinformatics studies for enhanced sustainable agriculture production.</title>
        <authorList>
            <person name="Brooks S."/>
            <person name="Weaver J.A."/>
            <person name="Klomchit A."/>
            <person name="Alharthi S.A."/>
            <person name="Onlamun T."/>
            <person name="Nurani R."/>
            <person name="Vong T.K."/>
            <person name="Alberti F."/>
            <person name="Greco C."/>
        </authorList>
    </citation>
    <scope>NUCLEOTIDE SEQUENCE [LARGE SCALE GENOMIC DNA]</scope>
    <source>
        <strain evidence="4">MFLUCC 19-0629</strain>
    </source>
</reference>
<sequence>MFSRIKGAIDRSIAEEQARQKALAEQRSTARSPSASGQRQRSVSRTNSTNSSARRKIKKPSQDISNGDGAVNPDPAVFEAAFVLDDDDTESQLAPSEKTVVGSLSDNEKDHSTATQNEEKKDQAGVGEDVNSKADAPPAPAELPLHIKSKLRKLEKLEATYPELLRSYRIAHGRATSIEPFERALRENTPLTTIKDPTALVEYLNQLNLKGDMVMEEFKRVSAEKDNFKKKFEEADKELTTLKDEVAALKAAKAEAPIQINTRAGSTSEEKKGDDDIKQATSPSASKSPVSSILGVFSPRQKPAAIDESKDLSEDMFSYDEEIPHLQAEVASKSEEIAKLTTEINILKEELTVAKENSAGLVESLEKATRELNDSRDEAATRETMQAELDAKNAEISSLTEKLEQTQSTLRSLEINLEDERSRAASTIKEQEAKLQASLSESVESDEFKKLKEAKSQLEVQIRDLTSEIESLKKARAESDEKIKQLNKQIQSTPQVPPSISDLPGTPTPAAGGSKKKNKKKKKGGAAADTTEASAHGTSDRTQSSPPESPDLEALKVEVANLRDEISRKDTQIERLSKQRKTEEDLKEEIESMQESLLNIGHDHVEAKEKIKSLESEKAELKSRISELEKEIATVTSNTEANTRLQADYDSMKAEFDELKIKSQTLQSDLGAAQQLAQSRYKDLTDLREVLTKAQPELRSLRQESATLKITKEELSSKQAELRALEKREKDLKNEVARAQRLASDREAEIKLLNEKLAAEKTSRAKLEDEKRVAGRDYRRAEAEKIELSAKAEKAGRELESLQSELSALRPQVKQLEDEVAKLKKEKAATREEMELKVQQFNNAQGLLSSMRDQTAELSIQLKEAQGQIESLEEELAEVQKHLSERTREGETMRRMLADVDERADAKIRDMRARMEAAVEERDRIEDELSTLARRRARESEELKAKVREFEREIRTLSNEKEELEAREREWRRRREELEQVEEKATAEVDDLRAAVTNLRSALDASEQQVREAEKQRADLRKLLDEAKGRYEKANKELKSIQARFGVGGSATNVASSGRSSIDSTRSGINGAASGAASSVPDTMYLKTILLQFLEVKDEKVRSQLVPVLGKLLRFDR</sequence>
<evidence type="ECO:0000256" key="1">
    <source>
        <dbReference type="SAM" id="Coils"/>
    </source>
</evidence>
<dbReference type="EMBL" id="JBANMG010000002">
    <property type="protein sequence ID" value="KAK6956059.1"/>
    <property type="molecule type" value="Genomic_DNA"/>
</dbReference>
<feature type="region of interest" description="Disordered" evidence="2">
    <location>
        <begin position="1"/>
        <end position="74"/>
    </location>
</feature>
<feature type="compositionally biased region" description="Low complexity" evidence="2">
    <location>
        <begin position="38"/>
        <end position="52"/>
    </location>
</feature>
<comment type="caution">
    <text evidence="4">The sequence shown here is derived from an EMBL/GenBank/DDBJ whole genome shotgun (WGS) entry which is preliminary data.</text>
</comment>
<accession>A0AAX6MTW3</accession>
<dbReference type="PROSITE" id="PS50913">
    <property type="entry name" value="GRIP"/>
    <property type="match status" value="1"/>
</dbReference>
<keyword evidence="1" id="KW-0175">Coiled coil</keyword>
<feature type="coiled-coil region" evidence="1">
    <location>
        <begin position="218"/>
        <end position="252"/>
    </location>
</feature>
<organism evidence="4 5">
    <name type="scientific">Daldinia eschscholtzii</name>
    <dbReference type="NCBI Taxonomy" id="292717"/>
    <lineage>
        <taxon>Eukaryota</taxon>
        <taxon>Fungi</taxon>
        <taxon>Dikarya</taxon>
        <taxon>Ascomycota</taxon>
        <taxon>Pezizomycotina</taxon>
        <taxon>Sordariomycetes</taxon>
        <taxon>Xylariomycetidae</taxon>
        <taxon>Xylariales</taxon>
        <taxon>Hypoxylaceae</taxon>
        <taxon>Daldinia</taxon>
    </lineage>
</organism>
<feature type="coiled-coil region" evidence="1">
    <location>
        <begin position="698"/>
        <end position="1044"/>
    </location>
</feature>
<dbReference type="PANTHER" id="PTHR23159">
    <property type="entry name" value="CENTROSOMAL PROTEIN 2"/>
    <property type="match status" value="1"/>
</dbReference>
<feature type="region of interest" description="Disordered" evidence="2">
    <location>
        <begin position="1054"/>
        <end position="1077"/>
    </location>
</feature>
<feature type="region of interest" description="Disordered" evidence="2">
    <location>
        <begin position="260"/>
        <end position="311"/>
    </location>
</feature>
<proteinExistence type="predicted"/>
<dbReference type="AlphaFoldDB" id="A0AAX6MTW3"/>
<feature type="region of interest" description="Disordered" evidence="2">
    <location>
        <begin position="479"/>
        <end position="557"/>
    </location>
</feature>
<name>A0AAX6MTW3_9PEZI</name>
<dbReference type="Gene3D" id="1.10.287.1490">
    <property type="match status" value="1"/>
</dbReference>
<keyword evidence="5" id="KW-1185">Reference proteome</keyword>
<feature type="compositionally biased region" description="Basic and acidic residues" evidence="2">
    <location>
        <begin position="268"/>
        <end position="278"/>
    </location>
</feature>
<feature type="region of interest" description="Disordered" evidence="2">
    <location>
        <begin position="88"/>
        <end position="144"/>
    </location>
</feature>
<feature type="compositionally biased region" description="Low complexity" evidence="2">
    <location>
        <begin position="282"/>
        <end position="292"/>
    </location>
</feature>
<feature type="compositionally biased region" description="Low complexity" evidence="2">
    <location>
        <begin position="1056"/>
        <end position="1077"/>
    </location>
</feature>
<feature type="domain" description="GRIP" evidence="3">
    <location>
        <begin position="1076"/>
        <end position="1117"/>
    </location>
</feature>
<feature type="compositionally biased region" description="Basic residues" evidence="2">
    <location>
        <begin position="514"/>
        <end position="524"/>
    </location>
</feature>
<feature type="compositionally biased region" description="Polar residues" evidence="2">
    <location>
        <begin position="531"/>
        <end position="546"/>
    </location>
</feature>
<feature type="compositionally biased region" description="Basic and acidic residues" evidence="2">
    <location>
        <begin position="7"/>
        <end position="24"/>
    </location>
</feature>
<feature type="compositionally biased region" description="Basic and acidic residues" evidence="2">
    <location>
        <begin position="106"/>
        <end position="123"/>
    </location>
</feature>
<feature type="compositionally biased region" description="Polar residues" evidence="2">
    <location>
        <begin position="26"/>
        <end position="37"/>
    </location>
</feature>
<dbReference type="PANTHER" id="PTHR23159:SF31">
    <property type="entry name" value="CENTROSOME-ASSOCIATED PROTEIN CEP250 ISOFORM X1"/>
    <property type="match status" value="1"/>
</dbReference>
<evidence type="ECO:0000256" key="2">
    <source>
        <dbReference type="SAM" id="MobiDB-lite"/>
    </source>
</evidence>
<evidence type="ECO:0000259" key="3">
    <source>
        <dbReference type="PROSITE" id="PS50913"/>
    </source>
</evidence>
<dbReference type="InterPro" id="IPR000237">
    <property type="entry name" value="GRIP_dom"/>
</dbReference>
<dbReference type="Gene3D" id="1.20.1170.10">
    <property type="match status" value="1"/>
</dbReference>
<dbReference type="Pfam" id="PF01465">
    <property type="entry name" value="GRIP"/>
    <property type="match status" value="1"/>
</dbReference>
<evidence type="ECO:0000313" key="5">
    <source>
        <dbReference type="Proteomes" id="UP001369815"/>
    </source>
</evidence>